<name>W0BD54_9GAMM</name>
<accession>W0BD54</accession>
<dbReference type="EMBL" id="CP004006">
    <property type="protein sequence ID" value="AHE66572.1"/>
    <property type="molecule type" value="Genomic_DNA"/>
</dbReference>
<protein>
    <submittedName>
        <fullName evidence="2">Uncharacterized protein</fullName>
    </submittedName>
</protein>
<organism evidence="2 3">
    <name type="scientific">Legionella oakridgensis ATCC 33761 = DSM 21215</name>
    <dbReference type="NCBI Taxonomy" id="1268635"/>
    <lineage>
        <taxon>Bacteria</taxon>
        <taxon>Pseudomonadati</taxon>
        <taxon>Pseudomonadota</taxon>
        <taxon>Gammaproteobacteria</taxon>
        <taxon>Legionellales</taxon>
        <taxon>Legionellaceae</taxon>
        <taxon>Legionella</taxon>
    </lineage>
</organism>
<dbReference type="AlphaFoldDB" id="W0BD54"/>
<feature type="region of interest" description="Disordered" evidence="1">
    <location>
        <begin position="1"/>
        <end position="21"/>
    </location>
</feature>
<evidence type="ECO:0000256" key="1">
    <source>
        <dbReference type="SAM" id="MobiDB-lite"/>
    </source>
</evidence>
<reference evidence="2 3" key="1">
    <citation type="journal article" date="2013" name="Int. J. Med. Microbiol.">
        <title>Legionella oakridgensis ATCC 33761 genome sequence and phenotypic characterization reveals its replication capacity in amoebae.</title>
        <authorList>
            <person name="Brzuszkiewicz E."/>
            <person name="Schulz T."/>
            <person name="Rydzewski K."/>
            <person name="Daniel R."/>
            <person name="Gillmaier N."/>
            <person name="Dittmann C."/>
            <person name="Holland G."/>
            <person name="Schunder E."/>
            <person name="Lautner M."/>
            <person name="Eisenreich W."/>
            <person name="Luck C."/>
            <person name="Heuner K."/>
        </authorList>
    </citation>
    <scope>NUCLEOTIDE SEQUENCE [LARGE SCALE GENOMIC DNA]</scope>
    <source>
        <strain>OR-10</strain>
        <strain evidence="3">ATCC 33761</strain>
    </source>
</reference>
<evidence type="ECO:0000313" key="3">
    <source>
        <dbReference type="Proteomes" id="UP000018838"/>
    </source>
</evidence>
<gene>
    <name evidence="2" type="ORF">Loa_01016</name>
</gene>
<proteinExistence type="predicted"/>
<dbReference type="KEGG" id="lok:Loa_01016"/>
<keyword evidence="3" id="KW-1185">Reference proteome</keyword>
<dbReference type="HOGENOM" id="CLU_2494055_0_0_6"/>
<evidence type="ECO:0000313" key="2">
    <source>
        <dbReference type="EMBL" id="AHE66572.1"/>
    </source>
</evidence>
<sequence>MVGTTKRVKQVPINNPAEITKPISKRLTAPAPEAMRSGTTPNTMAAVVIKIGRRRIPAASSTAALLSRFFPVVGDWQNLQLKCHVY</sequence>
<dbReference type="Proteomes" id="UP000018838">
    <property type="component" value="Chromosome"/>
</dbReference>